<protein>
    <submittedName>
        <fullName evidence="1">Uncharacterized membrane protein</fullName>
    </submittedName>
</protein>
<evidence type="ECO:0000313" key="1">
    <source>
        <dbReference type="EMBL" id="SCW42765.1"/>
    </source>
</evidence>
<name>A0A1G4QEB0_9CAUL</name>
<proteinExistence type="predicted"/>
<dbReference type="RefSeq" id="WP_090644714.1">
    <property type="nucleotide sequence ID" value="NZ_CBCRYE010000001.1"/>
</dbReference>
<dbReference type="STRING" id="260084.SAMN02927928_1150"/>
<gene>
    <name evidence="1" type="ORF">SAMN02927928_1150</name>
</gene>
<dbReference type="InterPro" id="IPR025961">
    <property type="entry name" value="Metal_resist"/>
</dbReference>
<accession>A0A1G4QEB0</accession>
<keyword evidence="2" id="KW-1185">Reference proteome</keyword>
<sequence>MKNWKTGALIAVLLALNVLQGAVLAGLFIKSRMARHEAAPVILTEEKIAQMPPQTQAAVKASLAEARPVLRARLTEVRKARRELKHYIASPHYNRAEAQKRFEALREKSNQAQMVAQDMLLNAADKIPPADRADVVQAISEDDASN</sequence>
<dbReference type="EMBL" id="FMTS01000001">
    <property type="protein sequence ID" value="SCW42765.1"/>
    <property type="molecule type" value="Genomic_DNA"/>
</dbReference>
<dbReference type="Pfam" id="PF13801">
    <property type="entry name" value="Metal_resist"/>
    <property type="match status" value="1"/>
</dbReference>
<dbReference type="AlphaFoldDB" id="A0A1G4QEB0"/>
<reference evidence="2" key="1">
    <citation type="submission" date="2016-10" db="EMBL/GenBank/DDBJ databases">
        <authorList>
            <person name="Varghese N."/>
            <person name="Submissions S."/>
        </authorList>
    </citation>
    <scope>NUCLEOTIDE SEQUENCE [LARGE SCALE GENOMIC DNA]</scope>
    <source>
        <strain evidence="2">CGMCC 1.3431</strain>
    </source>
</reference>
<evidence type="ECO:0000313" key="2">
    <source>
        <dbReference type="Proteomes" id="UP000199150"/>
    </source>
</evidence>
<organism evidence="1 2">
    <name type="scientific">Asticcacaulis taihuensis</name>
    <dbReference type="NCBI Taxonomy" id="260084"/>
    <lineage>
        <taxon>Bacteria</taxon>
        <taxon>Pseudomonadati</taxon>
        <taxon>Pseudomonadota</taxon>
        <taxon>Alphaproteobacteria</taxon>
        <taxon>Caulobacterales</taxon>
        <taxon>Caulobacteraceae</taxon>
        <taxon>Asticcacaulis</taxon>
    </lineage>
</organism>
<dbReference type="Proteomes" id="UP000199150">
    <property type="component" value="Unassembled WGS sequence"/>
</dbReference>